<reference evidence="1" key="1">
    <citation type="submission" date="2015-07" db="EMBL/GenBank/DDBJ databases">
        <title>MeaNS - Measles Nucleotide Surveillance Program.</title>
        <authorList>
            <person name="Tran T."/>
            <person name="Druce J."/>
        </authorList>
    </citation>
    <scope>NUCLEOTIDE SEQUENCE</scope>
    <source>
        <strain evidence="1">UCB-OBI-ISO-001</strain>
        <tissue evidence="1">Gonad</tissue>
    </source>
</reference>
<protein>
    <submittedName>
        <fullName evidence="1">Uncharacterized protein</fullName>
    </submittedName>
</protein>
<proteinExistence type="predicted"/>
<sequence>MMMMMMMNKQYLKGLIEKTEEFICRMRWLLYFFNRREQEHLNKYGFKSRKNPPPINEIEPFERDLFELVREIKFQNVSNPIKKNYERQTRTKFLSNQIKQKIYMQLTKTLTIGSYQIASQTHIKK</sequence>
<accession>A0A0L8H3F2</accession>
<evidence type="ECO:0000313" key="1">
    <source>
        <dbReference type="EMBL" id="KOF83604.1"/>
    </source>
</evidence>
<gene>
    <name evidence="1" type="ORF">OCBIM_22023497mg</name>
</gene>
<organism evidence="1">
    <name type="scientific">Octopus bimaculoides</name>
    <name type="common">California two-spotted octopus</name>
    <dbReference type="NCBI Taxonomy" id="37653"/>
    <lineage>
        <taxon>Eukaryota</taxon>
        <taxon>Metazoa</taxon>
        <taxon>Spiralia</taxon>
        <taxon>Lophotrochozoa</taxon>
        <taxon>Mollusca</taxon>
        <taxon>Cephalopoda</taxon>
        <taxon>Coleoidea</taxon>
        <taxon>Octopodiformes</taxon>
        <taxon>Octopoda</taxon>
        <taxon>Incirrata</taxon>
        <taxon>Octopodidae</taxon>
        <taxon>Octopus</taxon>
    </lineage>
</organism>
<name>A0A0L8H3F2_OCTBM</name>
<dbReference type="AlphaFoldDB" id="A0A0L8H3F2"/>
<dbReference type="EMBL" id="KQ419417">
    <property type="protein sequence ID" value="KOF83604.1"/>
    <property type="molecule type" value="Genomic_DNA"/>
</dbReference>